<dbReference type="Proteomes" id="UP001418222">
    <property type="component" value="Unassembled WGS sequence"/>
</dbReference>
<gene>
    <name evidence="1" type="ORF">KSP39_PZI010417</name>
</gene>
<accession>A0AAP0G732</accession>
<sequence length="96" mass="10540">MASFSSPPFSWLYCLPPLSILYSLSPPPFFNIFSFFNLENAHGGQILAAAPLCSRSFSFGSSGFHLILPLILSENSSEASWFCHHVPTCCCCFALL</sequence>
<evidence type="ECO:0000313" key="1">
    <source>
        <dbReference type="EMBL" id="KAK8941220.1"/>
    </source>
</evidence>
<dbReference type="AlphaFoldDB" id="A0AAP0G732"/>
<organism evidence="1 2">
    <name type="scientific">Platanthera zijinensis</name>
    <dbReference type="NCBI Taxonomy" id="2320716"/>
    <lineage>
        <taxon>Eukaryota</taxon>
        <taxon>Viridiplantae</taxon>
        <taxon>Streptophyta</taxon>
        <taxon>Embryophyta</taxon>
        <taxon>Tracheophyta</taxon>
        <taxon>Spermatophyta</taxon>
        <taxon>Magnoliopsida</taxon>
        <taxon>Liliopsida</taxon>
        <taxon>Asparagales</taxon>
        <taxon>Orchidaceae</taxon>
        <taxon>Orchidoideae</taxon>
        <taxon>Orchideae</taxon>
        <taxon>Orchidinae</taxon>
        <taxon>Platanthera</taxon>
    </lineage>
</organism>
<reference evidence="1 2" key="1">
    <citation type="journal article" date="2022" name="Nat. Plants">
        <title>Genomes of leafy and leafless Platanthera orchids illuminate the evolution of mycoheterotrophy.</title>
        <authorList>
            <person name="Li M.H."/>
            <person name="Liu K.W."/>
            <person name="Li Z."/>
            <person name="Lu H.C."/>
            <person name="Ye Q.L."/>
            <person name="Zhang D."/>
            <person name="Wang J.Y."/>
            <person name="Li Y.F."/>
            <person name="Zhong Z.M."/>
            <person name="Liu X."/>
            <person name="Yu X."/>
            <person name="Liu D.K."/>
            <person name="Tu X.D."/>
            <person name="Liu B."/>
            <person name="Hao Y."/>
            <person name="Liao X.Y."/>
            <person name="Jiang Y.T."/>
            <person name="Sun W.H."/>
            <person name="Chen J."/>
            <person name="Chen Y.Q."/>
            <person name="Ai Y."/>
            <person name="Zhai J.W."/>
            <person name="Wu S.S."/>
            <person name="Zhou Z."/>
            <person name="Hsiao Y.Y."/>
            <person name="Wu W.L."/>
            <person name="Chen Y.Y."/>
            <person name="Lin Y.F."/>
            <person name="Hsu J.L."/>
            <person name="Li C.Y."/>
            <person name="Wang Z.W."/>
            <person name="Zhao X."/>
            <person name="Zhong W.Y."/>
            <person name="Ma X.K."/>
            <person name="Ma L."/>
            <person name="Huang J."/>
            <person name="Chen G.Z."/>
            <person name="Huang M.Z."/>
            <person name="Huang L."/>
            <person name="Peng D.H."/>
            <person name="Luo Y.B."/>
            <person name="Zou S.Q."/>
            <person name="Chen S.P."/>
            <person name="Lan S."/>
            <person name="Tsai W.C."/>
            <person name="Van de Peer Y."/>
            <person name="Liu Z.J."/>
        </authorList>
    </citation>
    <scope>NUCLEOTIDE SEQUENCE [LARGE SCALE GENOMIC DNA]</scope>
    <source>
        <strain evidence="1">Lor287</strain>
    </source>
</reference>
<protein>
    <submittedName>
        <fullName evidence="1">Uncharacterized protein</fullName>
    </submittedName>
</protein>
<proteinExistence type="predicted"/>
<name>A0AAP0G732_9ASPA</name>
<dbReference type="EMBL" id="JBBWWQ010000008">
    <property type="protein sequence ID" value="KAK8941220.1"/>
    <property type="molecule type" value="Genomic_DNA"/>
</dbReference>
<evidence type="ECO:0000313" key="2">
    <source>
        <dbReference type="Proteomes" id="UP001418222"/>
    </source>
</evidence>
<keyword evidence="2" id="KW-1185">Reference proteome</keyword>
<comment type="caution">
    <text evidence="1">The sequence shown here is derived from an EMBL/GenBank/DDBJ whole genome shotgun (WGS) entry which is preliminary data.</text>
</comment>